<evidence type="ECO:0000313" key="2">
    <source>
        <dbReference type="Proteomes" id="UP000482960"/>
    </source>
</evidence>
<sequence length="109" mass="12376">MGRKIVHQQRLAWDGARVFVAALESDVLYPWLYRRITALLGSPYGEALADSRRLVRGPEWDRPFVESAKWRVRLEDLLRYHPELSTELGRLVSDVTFRISAPGGAAGRG</sequence>
<evidence type="ECO:0000313" key="1">
    <source>
        <dbReference type="EMBL" id="GFJ92280.1"/>
    </source>
</evidence>
<comment type="caution">
    <text evidence="1">The sequence shown here is derived from an EMBL/GenBank/DDBJ whole genome shotgun (WGS) entry which is preliminary data.</text>
</comment>
<protein>
    <submittedName>
        <fullName evidence="1">Uncharacterized protein</fullName>
    </submittedName>
</protein>
<dbReference type="RefSeq" id="WP_173079199.1">
    <property type="nucleotide sequence ID" value="NZ_BAABJB010000013.1"/>
</dbReference>
<proteinExistence type="predicted"/>
<dbReference type="Proteomes" id="UP000482960">
    <property type="component" value="Unassembled WGS sequence"/>
</dbReference>
<dbReference type="EMBL" id="BLPG01000001">
    <property type="protein sequence ID" value="GFJ92280.1"/>
    <property type="molecule type" value="Genomic_DNA"/>
</dbReference>
<name>A0A6V8L9J4_9ACTN</name>
<gene>
    <name evidence="1" type="ORF">Prum_059220</name>
</gene>
<reference evidence="1 2" key="1">
    <citation type="submission" date="2020-03" db="EMBL/GenBank/DDBJ databases">
        <title>Whole genome shotgun sequence of Phytohabitans rumicis NBRC 108638.</title>
        <authorList>
            <person name="Komaki H."/>
            <person name="Tamura T."/>
        </authorList>
    </citation>
    <scope>NUCLEOTIDE SEQUENCE [LARGE SCALE GENOMIC DNA]</scope>
    <source>
        <strain evidence="1 2">NBRC 108638</strain>
    </source>
</reference>
<accession>A0A6V8L9J4</accession>
<reference evidence="1 2" key="2">
    <citation type="submission" date="2020-03" db="EMBL/GenBank/DDBJ databases">
        <authorList>
            <person name="Ichikawa N."/>
            <person name="Kimura A."/>
            <person name="Kitahashi Y."/>
            <person name="Uohara A."/>
        </authorList>
    </citation>
    <scope>NUCLEOTIDE SEQUENCE [LARGE SCALE GENOMIC DNA]</scope>
    <source>
        <strain evidence="1 2">NBRC 108638</strain>
    </source>
</reference>
<keyword evidence="2" id="KW-1185">Reference proteome</keyword>
<dbReference type="AlphaFoldDB" id="A0A6V8L9J4"/>
<organism evidence="1 2">
    <name type="scientific">Phytohabitans rumicis</name>
    <dbReference type="NCBI Taxonomy" id="1076125"/>
    <lineage>
        <taxon>Bacteria</taxon>
        <taxon>Bacillati</taxon>
        <taxon>Actinomycetota</taxon>
        <taxon>Actinomycetes</taxon>
        <taxon>Micromonosporales</taxon>
        <taxon>Micromonosporaceae</taxon>
    </lineage>
</organism>